<keyword evidence="6" id="KW-1185">Reference proteome</keyword>
<dbReference type="InterPro" id="IPR051768">
    <property type="entry name" value="Bact_secretion_toxin"/>
</dbReference>
<dbReference type="InterPro" id="IPR027797">
    <property type="entry name" value="PT-TG_dom"/>
</dbReference>
<dbReference type="RefSeq" id="WP_154318980.1">
    <property type="nucleotide sequence ID" value="NZ_CAJGAA010000004.1"/>
</dbReference>
<evidence type="ECO:0000259" key="4">
    <source>
        <dbReference type="Pfam" id="PF14449"/>
    </source>
</evidence>
<dbReference type="AlphaFoldDB" id="A0A6I2MDI7"/>
<accession>A0A6I2MDI7</accession>
<evidence type="ECO:0000256" key="3">
    <source>
        <dbReference type="SAM" id="MobiDB-lite"/>
    </source>
</evidence>
<feature type="compositionally biased region" description="Basic residues" evidence="3">
    <location>
        <begin position="119"/>
        <end position="156"/>
    </location>
</feature>
<feature type="compositionally biased region" description="Basic residues" evidence="3">
    <location>
        <begin position="70"/>
        <end position="86"/>
    </location>
</feature>
<evidence type="ECO:0000256" key="2">
    <source>
        <dbReference type="ARBA" id="ARBA00022525"/>
    </source>
</evidence>
<organism evidence="5 6">
    <name type="scientific">Metabacillus idriensis</name>
    <dbReference type="NCBI Taxonomy" id="324768"/>
    <lineage>
        <taxon>Bacteria</taxon>
        <taxon>Bacillati</taxon>
        <taxon>Bacillota</taxon>
        <taxon>Bacilli</taxon>
        <taxon>Bacillales</taxon>
        <taxon>Bacillaceae</taxon>
        <taxon>Metabacillus</taxon>
    </lineage>
</organism>
<evidence type="ECO:0000256" key="1">
    <source>
        <dbReference type="ARBA" id="ARBA00004613"/>
    </source>
</evidence>
<comment type="caution">
    <text evidence="5">The sequence shown here is derived from an EMBL/GenBank/DDBJ whole genome shotgun (WGS) entry which is preliminary data.</text>
</comment>
<proteinExistence type="predicted"/>
<feature type="domain" description="Pre-toxin TG" evidence="4">
    <location>
        <begin position="88"/>
        <end position="121"/>
    </location>
</feature>
<keyword evidence="2" id="KW-0964">Secreted</keyword>
<dbReference type="Proteomes" id="UP000441585">
    <property type="component" value="Unassembled WGS sequence"/>
</dbReference>
<dbReference type="Pfam" id="PF14449">
    <property type="entry name" value="PT-TG"/>
    <property type="match status" value="1"/>
</dbReference>
<feature type="region of interest" description="Disordered" evidence="3">
    <location>
        <begin position="61"/>
        <end position="86"/>
    </location>
</feature>
<feature type="region of interest" description="Disordered" evidence="3">
    <location>
        <begin position="110"/>
        <end position="156"/>
    </location>
</feature>
<dbReference type="EMBL" id="WKKF01000003">
    <property type="protein sequence ID" value="MRX55076.1"/>
    <property type="molecule type" value="Genomic_DNA"/>
</dbReference>
<dbReference type="GO" id="GO:0005576">
    <property type="term" value="C:extracellular region"/>
    <property type="evidence" value="ECO:0007669"/>
    <property type="project" value="UniProtKB-SubCell"/>
</dbReference>
<sequence>MEKAEKERTQTIDAVNQLNQQLLDSSRQGSTIIPINFDAKAYQNSDIYKMKKDIENSLQRISILQERPGRSKKTSKNSRGTRKPPMVRKLWDTTKTFTGEVSGYYDYKRATEGVDPVNRRKAYRCPAHPSRRHGSSRLHPSRRLGRPGCQRRKRDL</sequence>
<evidence type="ECO:0000313" key="5">
    <source>
        <dbReference type="EMBL" id="MRX55076.1"/>
    </source>
</evidence>
<gene>
    <name evidence="5" type="ORF">GJU41_13930</name>
</gene>
<dbReference type="PANTHER" id="PTHR34976">
    <property type="entry name" value="RIBONUCLEASE YQCG-RELATED"/>
    <property type="match status" value="1"/>
</dbReference>
<reference evidence="5 6" key="1">
    <citation type="submission" date="2019-11" db="EMBL/GenBank/DDBJ databases">
        <title>Bacillus idriensis genome.</title>
        <authorList>
            <person name="Konopka E.N."/>
            <person name="Newman J.D."/>
        </authorList>
    </citation>
    <scope>NUCLEOTIDE SEQUENCE [LARGE SCALE GENOMIC DNA]</scope>
    <source>
        <strain evidence="5 6">DSM 19097</strain>
    </source>
</reference>
<comment type="subcellular location">
    <subcellularLocation>
        <location evidence="1">Secreted</location>
    </subcellularLocation>
</comment>
<name>A0A6I2MDI7_9BACI</name>
<dbReference type="PANTHER" id="PTHR34976:SF2">
    <property type="entry name" value="TYPE VII SECRETION SYSTEM PROTEIN ESSD"/>
    <property type="match status" value="1"/>
</dbReference>
<evidence type="ECO:0000313" key="6">
    <source>
        <dbReference type="Proteomes" id="UP000441585"/>
    </source>
</evidence>
<protein>
    <recommendedName>
        <fullName evidence="4">Pre-toxin TG domain-containing protein</fullName>
    </recommendedName>
</protein>